<evidence type="ECO:0000313" key="4">
    <source>
        <dbReference type="Proteomes" id="UP000037729"/>
    </source>
</evidence>
<gene>
    <name evidence="3" type="ORF">AMS69_07455</name>
</gene>
<protein>
    <recommendedName>
        <fullName evidence="2">DUF7575 domain-containing protein</fullName>
    </recommendedName>
</protein>
<evidence type="ECO:0000256" key="1">
    <source>
        <dbReference type="SAM" id="Phobius"/>
    </source>
</evidence>
<comment type="caution">
    <text evidence="3">The sequence shown here is derived from an EMBL/GenBank/DDBJ whole genome shotgun (WGS) entry which is preliminary data.</text>
</comment>
<dbReference type="PATRIC" id="fig|1705562.3.peg.2559"/>
<dbReference type="Proteomes" id="UP000037729">
    <property type="component" value="Unassembled WGS sequence"/>
</dbReference>
<feature type="domain" description="DUF7575" evidence="2">
    <location>
        <begin position="105"/>
        <end position="131"/>
    </location>
</feature>
<organism evidence="3 4">
    <name type="scientific">Haloarcula rubripromontorii</name>
    <dbReference type="NCBI Taxonomy" id="1705562"/>
    <lineage>
        <taxon>Archaea</taxon>
        <taxon>Methanobacteriati</taxon>
        <taxon>Methanobacteriota</taxon>
        <taxon>Stenosarchaea group</taxon>
        <taxon>Halobacteria</taxon>
        <taxon>Halobacteriales</taxon>
        <taxon>Haloarculaceae</taxon>
        <taxon>Haloarcula</taxon>
    </lineage>
</organism>
<evidence type="ECO:0000259" key="2">
    <source>
        <dbReference type="Pfam" id="PF24460"/>
    </source>
</evidence>
<proteinExistence type="predicted"/>
<name>A0A0N0BPD0_9EURY</name>
<keyword evidence="4" id="KW-1185">Reference proteome</keyword>
<dbReference type="RefSeq" id="WP_053967439.1">
    <property type="nucleotide sequence ID" value="NZ_JAWJXX010000016.1"/>
</dbReference>
<reference evidence="3 4" key="1">
    <citation type="submission" date="2015-08" db="EMBL/GenBank/DDBJ databases">
        <title>Genomes of Isolates from Cabo Rojo, PR.</title>
        <authorList>
            <person name="Sanchez-Nieves R.L."/>
            <person name="Montalvo-Rodriguez R."/>
        </authorList>
    </citation>
    <scope>NUCLEOTIDE SEQUENCE [LARGE SCALE GENOMIC DNA]</scope>
    <source>
        <strain evidence="3 4">SL3</strain>
    </source>
</reference>
<dbReference type="AlphaFoldDB" id="A0A0N0BPD0"/>
<dbReference type="InterPro" id="IPR055997">
    <property type="entry name" value="DUF7575"/>
</dbReference>
<sequence length="138" mass="15277">MTDKGRKRPLLAVVLAFIFPGLGHFYLRKWVRGLLWLGLLFMLSVVFVVTGAIDPVSQLSLEAISSSYQSRPTEVTIGSVVITTLNVVDAYWVAVNENQATEVDAGTTCPNCGKELDEDIDFCHWCTTQLEPVEADQQ</sequence>
<feature type="transmembrane region" description="Helical" evidence="1">
    <location>
        <begin position="33"/>
        <end position="53"/>
    </location>
</feature>
<keyword evidence="1" id="KW-0812">Transmembrane</keyword>
<keyword evidence="1" id="KW-0472">Membrane</keyword>
<dbReference type="EMBL" id="LIUF01000002">
    <property type="protein sequence ID" value="KOX93750.1"/>
    <property type="molecule type" value="Genomic_DNA"/>
</dbReference>
<dbReference type="STRING" id="1705562.AMS69_07455"/>
<evidence type="ECO:0000313" key="3">
    <source>
        <dbReference type="EMBL" id="KOX93750.1"/>
    </source>
</evidence>
<dbReference type="Pfam" id="PF24460">
    <property type="entry name" value="DUF7575"/>
    <property type="match status" value="1"/>
</dbReference>
<feature type="transmembrane region" description="Helical" evidence="1">
    <location>
        <begin position="9"/>
        <end position="27"/>
    </location>
</feature>
<accession>A0A0N0BPD0</accession>
<keyword evidence="1" id="KW-1133">Transmembrane helix</keyword>
<dbReference type="OrthoDB" id="204947at2157"/>